<keyword evidence="1" id="KW-1133">Transmembrane helix</keyword>
<protein>
    <submittedName>
        <fullName evidence="2">Uncharacterized protein</fullName>
    </submittedName>
</protein>
<feature type="transmembrane region" description="Helical" evidence="1">
    <location>
        <begin position="26"/>
        <end position="50"/>
    </location>
</feature>
<dbReference type="EMBL" id="FP565814">
    <property type="protein sequence ID" value="CBH23254.1"/>
    <property type="molecule type" value="Genomic_DNA"/>
</dbReference>
<proteinExistence type="predicted"/>
<dbReference type="AlphaFoldDB" id="D5H5E9"/>
<keyword evidence="1" id="KW-0472">Membrane</keyword>
<reference evidence="3" key="2">
    <citation type="submission" date="2010-04" db="EMBL/GenBank/DDBJ databases">
        <title>Genome sequence of Salinibacter ruber M8.</title>
        <authorList>
            <consortium name="Genoscope"/>
        </authorList>
    </citation>
    <scope>NUCLEOTIDE SEQUENCE [LARGE SCALE GENOMIC DNA]</scope>
    <source>
        <strain evidence="3">M8</strain>
    </source>
</reference>
<organism evidence="2 3">
    <name type="scientific">Salinibacter ruber (strain M8)</name>
    <dbReference type="NCBI Taxonomy" id="761659"/>
    <lineage>
        <taxon>Bacteria</taxon>
        <taxon>Pseudomonadati</taxon>
        <taxon>Rhodothermota</taxon>
        <taxon>Rhodothermia</taxon>
        <taxon>Rhodothermales</taxon>
        <taxon>Salinibacteraceae</taxon>
        <taxon>Salinibacter</taxon>
    </lineage>
</organism>
<sequence>MLIWMVADAFLVGVAGMEEIEEDLALVAVLLGPLLAAAADGGLAIYFLFIRAQEEVVRLREG</sequence>
<reference evidence="2 3" key="1">
    <citation type="journal article" date="2010" name="ISME J.">
        <title>Fine-scale evolution: genomic, phenotypic and ecological differentiation in two coexisting Salinibacter ruber strains.</title>
        <authorList>
            <person name="Pena A."/>
            <person name="Teeling H."/>
            <person name="Huerta-Cepas J."/>
            <person name="Santos F."/>
            <person name="Yarza P."/>
            <person name="Brito-Echeverria J."/>
            <person name="Lucio M."/>
            <person name="Schmitt-Kopplin P."/>
            <person name="Meseguer I."/>
            <person name="Schenowitz C."/>
            <person name="Dossat C."/>
            <person name="Barbe V."/>
            <person name="Dopazo J."/>
            <person name="Rossello-Mora R."/>
            <person name="Schuler M."/>
            <person name="Glockner F.O."/>
            <person name="Amann R."/>
            <person name="Gabaldon T."/>
            <person name="Anton J."/>
        </authorList>
    </citation>
    <scope>NUCLEOTIDE SEQUENCE [LARGE SCALE GENOMIC DNA]</scope>
    <source>
        <strain evidence="2 3">M8</strain>
    </source>
</reference>
<name>D5H5E9_SALRM</name>
<dbReference type="HOGENOM" id="CLU_2901672_0_0_10"/>
<evidence type="ECO:0000313" key="3">
    <source>
        <dbReference type="Proteomes" id="UP000000933"/>
    </source>
</evidence>
<evidence type="ECO:0000256" key="1">
    <source>
        <dbReference type="SAM" id="Phobius"/>
    </source>
</evidence>
<gene>
    <name evidence="2" type="ordered locus">SRM_00333</name>
</gene>
<dbReference type="Proteomes" id="UP000000933">
    <property type="component" value="Chromosome"/>
</dbReference>
<dbReference type="KEGG" id="srm:SRM_00333"/>
<evidence type="ECO:0000313" key="2">
    <source>
        <dbReference type="EMBL" id="CBH23254.1"/>
    </source>
</evidence>
<accession>D5H5E9</accession>
<keyword evidence="1" id="KW-0812">Transmembrane</keyword>